<name>A0A3D8L9C9_9BACT</name>
<proteinExistence type="predicted"/>
<feature type="transmembrane region" description="Helical" evidence="1">
    <location>
        <begin position="28"/>
        <end position="47"/>
    </location>
</feature>
<keyword evidence="1" id="KW-0472">Membrane</keyword>
<dbReference type="EMBL" id="QRGR01000019">
    <property type="protein sequence ID" value="RDV14029.1"/>
    <property type="molecule type" value="Genomic_DNA"/>
</dbReference>
<dbReference type="OrthoDB" id="5702018at2"/>
<feature type="transmembrane region" description="Helical" evidence="1">
    <location>
        <begin position="155"/>
        <end position="176"/>
    </location>
</feature>
<feature type="domain" description="DUF1206" evidence="2">
    <location>
        <begin position="22"/>
        <end position="91"/>
    </location>
</feature>
<dbReference type="Pfam" id="PF06724">
    <property type="entry name" value="DUF1206"/>
    <property type="match status" value="3"/>
</dbReference>
<feature type="domain" description="DUF1206" evidence="2">
    <location>
        <begin position="110"/>
        <end position="176"/>
    </location>
</feature>
<feature type="transmembrane region" description="Helical" evidence="1">
    <location>
        <begin position="67"/>
        <end position="88"/>
    </location>
</feature>
<evidence type="ECO:0000259" key="2">
    <source>
        <dbReference type="Pfam" id="PF06724"/>
    </source>
</evidence>
<evidence type="ECO:0000313" key="4">
    <source>
        <dbReference type="Proteomes" id="UP000256708"/>
    </source>
</evidence>
<keyword evidence="1" id="KW-0812">Transmembrane</keyword>
<evidence type="ECO:0000313" key="3">
    <source>
        <dbReference type="EMBL" id="RDV14029.1"/>
    </source>
</evidence>
<sequence length="276" mass="29722">MADISTRVPSAPPQWVENFAKLGLSAKGVVYCLIGILAFMSAFELGGQSTEGADRSGTFQFILEQPFGKWLLGIVAVGLACYVLWRFIQAIQDTDHEGSNAKGIAKRLRYAFSGLIYAGLAYLAANMALGNGGGSGGDSRQTLASELLQQPFGQWLVGIVAVGTMIAGLNQIYHGYSEDYKKKIRSTGLKSDVEDTMIRAGMAGFIARGIVWLVIGYMFLRAALHSNAQEAGGSSRAFAFLEDASYGSYLLGAVALGLICYGVFMFMRAKFLPVYR</sequence>
<feature type="domain" description="DUF1206" evidence="2">
    <location>
        <begin position="203"/>
        <end position="270"/>
    </location>
</feature>
<comment type="caution">
    <text evidence="3">The sequence shown here is derived from an EMBL/GenBank/DDBJ whole genome shotgun (WGS) entry which is preliminary data.</text>
</comment>
<organism evidence="3 4">
    <name type="scientific">Pontibacter diazotrophicus</name>
    <dbReference type="NCBI Taxonomy" id="1400979"/>
    <lineage>
        <taxon>Bacteria</taxon>
        <taxon>Pseudomonadati</taxon>
        <taxon>Bacteroidota</taxon>
        <taxon>Cytophagia</taxon>
        <taxon>Cytophagales</taxon>
        <taxon>Hymenobacteraceae</taxon>
        <taxon>Pontibacter</taxon>
    </lineage>
</organism>
<feature type="transmembrane region" description="Helical" evidence="1">
    <location>
        <begin position="197"/>
        <end position="220"/>
    </location>
</feature>
<dbReference type="Proteomes" id="UP000256708">
    <property type="component" value="Unassembled WGS sequence"/>
</dbReference>
<dbReference type="RefSeq" id="WP_115566808.1">
    <property type="nucleotide sequence ID" value="NZ_QRGR01000019.1"/>
</dbReference>
<feature type="transmembrane region" description="Helical" evidence="1">
    <location>
        <begin position="246"/>
        <end position="267"/>
    </location>
</feature>
<reference evidence="4" key="1">
    <citation type="submission" date="2018-08" db="EMBL/GenBank/DDBJ databases">
        <authorList>
            <person name="Liu Z.-W."/>
            <person name="Du Z.-J."/>
        </authorList>
    </citation>
    <scope>NUCLEOTIDE SEQUENCE [LARGE SCALE GENOMIC DNA]</scope>
    <source>
        <strain evidence="4">H4X</strain>
    </source>
</reference>
<evidence type="ECO:0000256" key="1">
    <source>
        <dbReference type="SAM" id="Phobius"/>
    </source>
</evidence>
<keyword evidence="1" id="KW-1133">Transmembrane helix</keyword>
<protein>
    <submittedName>
        <fullName evidence="3">DUF1206 domain-containing protein</fullName>
    </submittedName>
</protein>
<gene>
    <name evidence="3" type="ORF">DXT99_17175</name>
</gene>
<feature type="transmembrane region" description="Helical" evidence="1">
    <location>
        <begin position="108"/>
        <end position="129"/>
    </location>
</feature>
<accession>A0A3D8L9C9</accession>
<dbReference type="AlphaFoldDB" id="A0A3D8L9C9"/>
<dbReference type="InterPro" id="IPR009597">
    <property type="entry name" value="DUF1206"/>
</dbReference>
<keyword evidence="4" id="KW-1185">Reference proteome</keyword>